<protein>
    <submittedName>
        <fullName evidence="3">Dehydrogenase</fullName>
    </submittedName>
</protein>
<dbReference type="PRINTS" id="PR00081">
    <property type="entry name" value="GDHRDH"/>
</dbReference>
<organism evidence="3 4">
    <name type="scientific">Sphingopyxis fribergensis</name>
    <dbReference type="NCBI Taxonomy" id="1515612"/>
    <lineage>
        <taxon>Bacteria</taxon>
        <taxon>Pseudomonadati</taxon>
        <taxon>Pseudomonadota</taxon>
        <taxon>Alphaproteobacteria</taxon>
        <taxon>Sphingomonadales</taxon>
        <taxon>Sphingomonadaceae</taxon>
        <taxon>Sphingopyxis</taxon>
    </lineage>
</organism>
<dbReference type="NCBIfam" id="NF004846">
    <property type="entry name" value="PRK06197.1"/>
    <property type="match status" value="1"/>
</dbReference>
<dbReference type="EMBL" id="CP009122">
    <property type="protein sequence ID" value="AJA08519.1"/>
    <property type="molecule type" value="Genomic_DNA"/>
</dbReference>
<accession>A0A0A7PEW3</accession>
<evidence type="ECO:0000313" key="4">
    <source>
        <dbReference type="Proteomes" id="UP000030907"/>
    </source>
</evidence>
<dbReference type="HOGENOM" id="CLU_010194_44_2_5"/>
<sequence>MNDKTPATPQLEGRSPIATNIPELSGKRALITGATGGLGFEMAKSLAAAGALVILTGRDATKGADAVGRIAAAVPDARLDYRSVDLASLASIRQFGEAVRIEGLPVDILINNAGVMAPPTRRETEDGFELQFGTNHLGHFALTGNLLPLLRAAPNPRVVSISSGIASFGKIDFEDLQSMHNYNPNRAYAQSKLANLLFAQELQRLSHCHGWNIAALAAHPGHARTDLIANGVGRPKGMQAVLIAVLQRLASHDAAAGALSGLMAAASPEAKALDYFAPTGFLRQKGPPGLSAWPKNAKDEDVAERLWRVSQELTGERFRYR</sequence>
<dbReference type="SUPFAM" id="SSF51735">
    <property type="entry name" value="NAD(P)-binding Rossmann-fold domains"/>
    <property type="match status" value="1"/>
</dbReference>
<dbReference type="CDD" id="cd05327">
    <property type="entry name" value="retinol-DH_like_SDR_c_like"/>
    <property type="match status" value="1"/>
</dbReference>
<dbReference type="InterPro" id="IPR036291">
    <property type="entry name" value="NAD(P)-bd_dom_sf"/>
</dbReference>
<dbReference type="GO" id="GO:0016491">
    <property type="term" value="F:oxidoreductase activity"/>
    <property type="evidence" value="ECO:0007669"/>
    <property type="project" value="UniProtKB-KW"/>
</dbReference>
<dbReference type="KEGG" id="sphk:SKP52_08000"/>
<dbReference type="InterPro" id="IPR002347">
    <property type="entry name" value="SDR_fam"/>
</dbReference>
<gene>
    <name evidence="3" type="ORF">SKP52_08000</name>
</gene>
<dbReference type="AlphaFoldDB" id="A0A0A7PEW3"/>
<evidence type="ECO:0000313" key="3">
    <source>
        <dbReference type="EMBL" id="AJA08519.1"/>
    </source>
</evidence>
<keyword evidence="2" id="KW-0560">Oxidoreductase</keyword>
<dbReference type="OrthoDB" id="109589at2"/>
<dbReference type="Pfam" id="PF00106">
    <property type="entry name" value="adh_short"/>
    <property type="match status" value="1"/>
</dbReference>
<evidence type="ECO:0000256" key="2">
    <source>
        <dbReference type="ARBA" id="ARBA00023002"/>
    </source>
</evidence>
<dbReference type="Proteomes" id="UP000030907">
    <property type="component" value="Chromosome"/>
</dbReference>
<proteinExistence type="inferred from homology"/>
<comment type="similarity">
    <text evidence="1">Belongs to the short-chain dehydrogenases/reductases (SDR) family.</text>
</comment>
<dbReference type="RefSeq" id="WP_052207962.1">
    <property type="nucleotide sequence ID" value="NZ_CP009122.1"/>
</dbReference>
<dbReference type="PANTHER" id="PTHR24320">
    <property type="entry name" value="RETINOL DEHYDROGENASE"/>
    <property type="match status" value="1"/>
</dbReference>
<dbReference type="PANTHER" id="PTHR24320:SF148">
    <property type="entry name" value="NAD(P)-BINDING ROSSMANN-FOLD SUPERFAMILY PROTEIN"/>
    <property type="match status" value="1"/>
</dbReference>
<dbReference type="NCBIfam" id="NF004513">
    <property type="entry name" value="PRK05854.1"/>
    <property type="match status" value="1"/>
</dbReference>
<name>A0A0A7PEW3_9SPHN</name>
<dbReference type="Gene3D" id="3.40.50.720">
    <property type="entry name" value="NAD(P)-binding Rossmann-like Domain"/>
    <property type="match status" value="1"/>
</dbReference>
<evidence type="ECO:0000256" key="1">
    <source>
        <dbReference type="ARBA" id="ARBA00006484"/>
    </source>
</evidence>
<keyword evidence="4" id="KW-1185">Reference proteome</keyword>
<reference evidence="3 4" key="1">
    <citation type="journal article" date="2015" name="Int. J. Syst. Evol. Microbiol.">
        <title>Description of Sphingopyxis fribergensis sp. nov. - a soil bacterium with the ability to degrade styrene and phenylacetic acid.</title>
        <authorList>
            <person name="Oelschlagel M."/>
            <person name="Ruckert C."/>
            <person name="Kalinowski J."/>
            <person name="Schmidt G."/>
            <person name="Schlomann M."/>
            <person name="Tischler D."/>
        </authorList>
    </citation>
    <scope>NUCLEOTIDE SEQUENCE [LARGE SCALE GENOMIC DNA]</scope>
    <source>
        <strain evidence="3 4">Kp5.2</strain>
    </source>
</reference>